<feature type="transmembrane region" description="Helical" evidence="1">
    <location>
        <begin position="326"/>
        <end position="348"/>
    </location>
</feature>
<dbReference type="InterPro" id="IPR007349">
    <property type="entry name" value="DUF418"/>
</dbReference>
<evidence type="ECO:0000313" key="3">
    <source>
        <dbReference type="EMBL" id="GEK60191.1"/>
    </source>
</evidence>
<keyword evidence="4" id="KW-1185">Reference proteome</keyword>
<feature type="transmembrane region" description="Helical" evidence="1">
    <location>
        <begin position="93"/>
        <end position="111"/>
    </location>
</feature>
<feature type="transmembrane region" description="Helical" evidence="1">
    <location>
        <begin position="117"/>
        <end position="146"/>
    </location>
</feature>
<feature type="transmembrane region" description="Helical" evidence="1">
    <location>
        <begin position="281"/>
        <end position="306"/>
    </location>
</feature>
<protein>
    <recommendedName>
        <fullName evidence="2">DUF418 domain-containing protein</fullName>
    </recommendedName>
</protein>
<proteinExistence type="predicted"/>
<organism evidence="3 4">
    <name type="scientific">Marinococcus halophilus</name>
    <dbReference type="NCBI Taxonomy" id="1371"/>
    <lineage>
        <taxon>Bacteria</taxon>
        <taxon>Bacillati</taxon>
        <taxon>Bacillota</taxon>
        <taxon>Bacilli</taxon>
        <taxon>Bacillales</taxon>
        <taxon>Bacillaceae</taxon>
        <taxon>Marinococcus</taxon>
    </lineage>
</organism>
<dbReference type="STRING" id="1371.GCA_900166605_02536"/>
<dbReference type="Pfam" id="PF04235">
    <property type="entry name" value="DUF418"/>
    <property type="match status" value="1"/>
</dbReference>
<keyword evidence="1" id="KW-0472">Membrane</keyword>
<name>A0A510YC25_MARHA</name>
<dbReference type="PANTHER" id="PTHR30590">
    <property type="entry name" value="INNER MEMBRANE PROTEIN"/>
    <property type="match status" value="1"/>
</dbReference>
<evidence type="ECO:0000259" key="2">
    <source>
        <dbReference type="Pfam" id="PF04235"/>
    </source>
</evidence>
<sequence>MTTPQGSTQGPRIDILDQIRGFALFAIFIVNVFGLALADPANPTWLGSSIHTAVAIVFEDSARPLFAMMFGISLVLIYSRLHAKGTNPYPTLVRRLVILFFVGGLHGYFIWAGDILLMYASAGLVLLTCLRLPASWLLGLAFLFWLGYSTGIDLLNGYTSFQMDPEQWMKDALPKDQTYPTGVEYLLIEWSTMIDHLGYFFFGMYAYRSGIFSRALDDHDRKWRLAVVFLLVGLLGKAALYAGATNPLVAHLDDVYAFLVSLGLGLGLLLAGTSQKSISMFLIPFTAVGKLTFTHYLLQSVIFVSLFRESGRTFFNGMGIWDPPGYVFALFIGLLVFAAQLLASPLWLKYFYYGPLEWVWRIGTHMKWVPMIRKRS</sequence>
<dbReference type="OrthoDB" id="9807744at2"/>
<comment type="caution">
    <text evidence="3">The sequence shown here is derived from an EMBL/GenBank/DDBJ whole genome shotgun (WGS) entry which is preliminary data.</text>
</comment>
<dbReference type="EMBL" id="BJUN01000034">
    <property type="protein sequence ID" value="GEK60191.1"/>
    <property type="molecule type" value="Genomic_DNA"/>
</dbReference>
<feature type="transmembrane region" description="Helical" evidence="1">
    <location>
        <begin position="223"/>
        <end position="243"/>
    </location>
</feature>
<dbReference type="InterPro" id="IPR052529">
    <property type="entry name" value="Bact_Transport_Assoc"/>
</dbReference>
<keyword evidence="1" id="KW-1133">Transmembrane helix</keyword>
<dbReference type="Proteomes" id="UP000321051">
    <property type="component" value="Unassembled WGS sequence"/>
</dbReference>
<dbReference type="AlphaFoldDB" id="A0A510YC25"/>
<evidence type="ECO:0000313" key="4">
    <source>
        <dbReference type="Proteomes" id="UP000321051"/>
    </source>
</evidence>
<reference evidence="3 4" key="1">
    <citation type="submission" date="2019-07" db="EMBL/GenBank/DDBJ databases">
        <title>Whole genome shotgun sequence of Marinococcus halophilus NBRC 102359.</title>
        <authorList>
            <person name="Hosoyama A."/>
            <person name="Uohara A."/>
            <person name="Ohji S."/>
            <person name="Ichikawa N."/>
        </authorList>
    </citation>
    <scope>NUCLEOTIDE SEQUENCE [LARGE SCALE GENOMIC DNA]</scope>
    <source>
        <strain evidence="3 4">NBRC 102359</strain>
    </source>
</reference>
<feature type="transmembrane region" description="Helical" evidence="1">
    <location>
        <begin position="61"/>
        <end position="81"/>
    </location>
</feature>
<dbReference type="RefSeq" id="WP_094909108.1">
    <property type="nucleotide sequence ID" value="NZ_BJUN01000034.1"/>
</dbReference>
<feature type="transmembrane region" description="Helical" evidence="1">
    <location>
        <begin position="255"/>
        <end position="274"/>
    </location>
</feature>
<accession>A0A510YC25</accession>
<gene>
    <name evidence="3" type="ORF">MHA01_30960</name>
</gene>
<feature type="domain" description="DUF418" evidence="2">
    <location>
        <begin position="206"/>
        <end position="367"/>
    </location>
</feature>
<dbReference type="PANTHER" id="PTHR30590:SF2">
    <property type="entry name" value="INNER MEMBRANE PROTEIN"/>
    <property type="match status" value="1"/>
</dbReference>
<keyword evidence="1" id="KW-0812">Transmembrane</keyword>
<evidence type="ECO:0000256" key="1">
    <source>
        <dbReference type="SAM" id="Phobius"/>
    </source>
</evidence>
<feature type="transmembrane region" description="Helical" evidence="1">
    <location>
        <begin position="21"/>
        <end position="41"/>
    </location>
</feature>